<dbReference type="GO" id="GO:0006313">
    <property type="term" value="P:DNA transposition"/>
    <property type="evidence" value="ECO:0007669"/>
    <property type="project" value="InterPro"/>
</dbReference>
<dbReference type="GO" id="GO:0004803">
    <property type="term" value="F:transposase activity"/>
    <property type="evidence" value="ECO:0007669"/>
    <property type="project" value="InterPro"/>
</dbReference>
<name>A0A2A6LNU4_RHIFR</name>
<dbReference type="Proteomes" id="UP000220353">
    <property type="component" value="Unassembled WGS sequence"/>
</dbReference>
<dbReference type="AlphaFoldDB" id="A0A2A6LNU4"/>
<dbReference type="SUPFAM" id="SSF46689">
    <property type="entry name" value="Homeodomain-like"/>
    <property type="match status" value="1"/>
</dbReference>
<gene>
    <name evidence="2" type="ORF">CO661_31900</name>
</gene>
<accession>A0A2A6LNU4</accession>
<feature type="compositionally biased region" description="Basic and acidic residues" evidence="1">
    <location>
        <begin position="97"/>
        <end position="110"/>
    </location>
</feature>
<proteinExistence type="predicted"/>
<comment type="caution">
    <text evidence="2">The sequence shown here is derived from an EMBL/GenBank/DDBJ whole genome shotgun (WGS) entry which is preliminary data.</text>
</comment>
<evidence type="ECO:0000313" key="3">
    <source>
        <dbReference type="Proteomes" id="UP000220353"/>
    </source>
</evidence>
<dbReference type="NCBIfam" id="NF047595">
    <property type="entry name" value="IS66_ISRel24_TnpA"/>
    <property type="match status" value="1"/>
</dbReference>
<dbReference type="EMBL" id="NWTC01000048">
    <property type="protein sequence ID" value="PDT43980.1"/>
    <property type="molecule type" value="Genomic_DNA"/>
</dbReference>
<evidence type="ECO:0008006" key="4">
    <source>
        <dbReference type="Google" id="ProtNLM"/>
    </source>
</evidence>
<sequence length="154" mass="16619">MEEADQKLRVRLVGRDGRRRYDAASRERLVASCLEPGVSVSRLALEHGVNANLLRKWIKKAKQGRPVPSPLTSAFVPVQVSTDGSLLPMQSSALDRPAVRGEEQRSDPERIGALSFPAKMSASLPNGVSLTVECNDVDALAAIIGALGHVQARR</sequence>
<evidence type="ECO:0000256" key="1">
    <source>
        <dbReference type="SAM" id="MobiDB-lite"/>
    </source>
</evidence>
<protein>
    <recommendedName>
        <fullName evidence="4">Transposase</fullName>
    </recommendedName>
</protein>
<organism evidence="2 3">
    <name type="scientific">Rhizobium fredii</name>
    <name type="common">Sinorhizobium fredii</name>
    <dbReference type="NCBI Taxonomy" id="380"/>
    <lineage>
        <taxon>Bacteria</taxon>
        <taxon>Pseudomonadati</taxon>
        <taxon>Pseudomonadota</taxon>
        <taxon>Alphaproteobacteria</taxon>
        <taxon>Hyphomicrobiales</taxon>
        <taxon>Rhizobiaceae</taxon>
        <taxon>Sinorhizobium/Ensifer group</taxon>
        <taxon>Sinorhizobium</taxon>
    </lineage>
</organism>
<dbReference type="Pfam" id="PF01527">
    <property type="entry name" value="HTH_Tnp_1"/>
    <property type="match status" value="1"/>
</dbReference>
<evidence type="ECO:0000313" key="2">
    <source>
        <dbReference type="EMBL" id="PDT43980.1"/>
    </source>
</evidence>
<dbReference type="RefSeq" id="WP_097588024.1">
    <property type="nucleotide sequence ID" value="NZ_NWTC01000048.1"/>
</dbReference>
<dbReference type="GO" id="GO:0003677">
    <property type="term" value="F:DNA binding"/>
    <property type="evidence" value="ECO:0007669"/>
    <property type="project" value="InterPro"/>
</dbReference>
<feature type="region of interest" description="Disordered" evidence="1">
    <location>
        <begin position="86"/>
        <end position="110"/>
    </location>
</feature>
<reference evidence="2 3" key="1">
    <citation type="submission" date="2017-09" db="EMBL/GenBank/DDBJ databases">
        <title>Comparative genomics of rhizobia isolated from Phaseolus vulgaris in China.</title>
        <authorList>
            <person name="Tong W."/>
        </authorList>
    </citation>
    <scope>NUCLEOTIDE SEQUENCE [LARGE SCALE GENOMIC DNA]</scope>
    <source>
        <strain evidence="2 3">PCH1</strain>
    </source>
</reference>
<dbReference type="InterPro" id="IPR002514">
    <property type="entry name" value="Transposase_8"/>
</dbReference>
<dbReference type="InterPro" id="IPR009057">
    <property type="entry name" value="Homeodomain-like_sf"/>
</dbReference>